<gene>
    <name evidence="1" type="ORF">L1987_07548</name>
</gene>
<name>A0ACB9K0T2_9ASTR</name>
<accession>A0ACB9K0T2</accession>
<reference evidence="1 2" key="2">
    <citation type="journal article" date="2022" name="Mol. Ecol. Resour.">
        <title>The genomes of chicory, endive, great burdock and yacon provide insights into Asteraceae paleo-polyploidization history and plant inulin production.</title>
        <authorList>
            <person name="Fan W."/>
            <person name="Wang S."/>
            <person name="Wang H."/>
            <person name="Wang A."/>
            <person name="Jiang F."/>
            <person name="Liu H."/>
            <person name="Zhao H."/>
            <person name="Xu D."/>
            <person name="Zhang Y."/>
        </authorList>
    </citation>
    <scope>NUCLEOTIDE SEQUENCE [LARGE SCALE GENOMIC DNA]</scope>
    <source>
        <strain evidence="2">cv. Yunnan</strain>
        <tissue evidence="1">Leaves</tissue>
    </source>
</reference>
<dbReference type="EMBL" id="CM042019">
    <property type="protein sequence ID" value="KAI3825857.1"/>
    <property type="molecule type" value="Genomic_DNA"/>
</dbReference>
<proteinExistence type="predicted"/>
<reference evidence="2" key="1">
    <citation type="journal article" date="2022" name="Mol. Ecol. Resour.">
        <title>The genomes of chicory, endive, great burdock and yacon provide insights into Asteraceae palaeo-polyploidization history and plant inulin production.</title>
        <authorList>
            <person name="Fan W."/>
            <person name="Wang S."/>
            <person name="Wang H."/>
            <person name="Wang A."/>
            <person name="Jiang F."/>
            <person name="Liu H."/>
            <person name="Zhao H."/>
            <person name="Xu D."/>
            <person name="Zhang Y."/>
        </authorList>
    </citation>
    <scope>NUCLEOTIDE SEQUENCE [LARGE SCALE GENOMIC DNA]</scope>
    <source>
        <strain evidence="2">cv. Yunnan</strain>
    </source>
</reference>
<comment type="caution">
    <text evidence="1">The sequence shown here is derived from an EMBL/GenBank/DDBJ whole genome shotgun (WGS) entry which is preliminary data.</text>
</comment>
<evidence type="ECO:0000313" key="2">
    <source>
        <dbReference type="Proteomes" id="UP001056120"/>
    </source>
</evidence>
<sequence>MKPISLGGPSEYDVIKTKELEKFLADAGLYESHEEAISKEEVLGWLDQIVKIWVKKVSQGRGLSEHLVQEANAKIFTFGSYRLGVHGPGADIDTLCVGPRHADRDVISL</sequence>
<keyword evidence="2" id="KW-1185">Reference proteome</keyword>
<protein>
    <submittedName>
        <fullName evidence="1">Uncharacterized protein</fullName>
    </submittedName>
</protein>
<organism evidence="1 2">
    <name type="scientific">Smallanthus sonchifolius</name>
    <dbReference type="NCBI Taxonomy" id="185202"/>
    <lineage>
        <taxon>Eukaryota</taxon>
        <taxon>Viridiplantae</taxon>
        <taxon>Streptophyta</taxon>
        <taxon>Embryophyta</taxon>
        <taxon>Tracheophyta</taxon>
        <taxon>Spermatophyta</taxon>
        <taxon>Magnoliopsida</taxon>
        <taxon>eudicotyledons</taxon>
        <taxon>Gunneridae</taxon>
        <taxon>Pentapetalae</taxon>
        <taxon>asterids</taxon>
        <taxon>campanulids</taxon>
        <taxon>Asterales</taxon>
        <taxon>Asteraceae</taxon>
        <taxon>Asteroideae</taxon>
        <taxon>Heliantheae alliance</taxon>
        <taxon>Millerieae</taxon>
        <taxon>Smallanthus</taxon>
    </lineage>
</organism>
<dbReference type="Proteomes" id="UP001056120">
    <property type="component" value="Linkage Group LG02"/>
</dbReference>
<evidence type="ECO:0000313" key="1">
    <source>
        <dbReference type="EMBL" id="KAI3825857.1"/>
    </source>
</evidence>